<dbReference type="AlphaFoldDB" id="A0A292PZ86"/>
<keyword evidence="3" id="KW-1185">Reference proteome</keyword>
<evidence type="ECO:0000256" key="1">
    <source>
        <dbReference type="SAM" id="MobiDB-lite"/>
    </source>
</evidence>
<proteinExistence type="predicted"/>
<evidence type="ECO:0000313" key="2">
    <source>
        <dbReference type="EMBL" id="CUS12902.1"/>
    </source>
</evidence>
<sequence>MADSGTTSPPPLPPTPLTGWEAIDEQRSFYHEQDCLYPGNNLVSEKLRNRQDDEVVIFDYSLDPDYLSDESDEFPLEQSNADDIFFRVSKEQVGSDRFNQIINFTRGTQPGEEGTRGQRLAIIDFPQCYDTSDEGTLNSMAAGLHLPSEPDSTFGKAHSGRVLGLPGPKDFKTGISLRAPFKEPSEVPKSGLSEGRFILFASFPYFGEHDRNVPLGARSERESVRLLEFKRLGARVPGRRASAGKQKGKEKEGENEKEEVGEDEVEEERDDIGDILVHQARYMIFDNYTMATFRSKEDSANCRVPLHRYQERVGAFRAMIHMIANRTDLELWTLEKLQASLCKLEKDIDRMILDAKTYENTLGIEMTNADELSPEQLEEANRLSGRERERWREDCERDNLQRRKSETYSHLSTGFRLLFSLLSA</sequence>
<feature type="region of interest" description="Disordered" evidence="1">
    <location>
        <begin position="237"/>
        <end position="268"/>
    </location>
</feature>
<dbReference type="Proteomes" id="UP001412239">
    <property type="component" value="Unassembled WGS sequence"/>
</dbReference>
<feature type="compositionally biased region" description="Acidic residues" evidence="1">
    <location>
        <begin position="255"/>
        <end position="268"/>
    </location>
</feature>
<name>A0A292PZ86_9PEZI</name>
<accession>A0A292PZ86</accession>
<reference evidence="2" key="1">
    <citation type="submission" date="2015-10" db="EMBL/GenBank/DDBJ databases">
        <authorList>
            <person name="Regsiter A."/>
            <person name="william w."/>
        </authorList>
    </citation>
    <scope>NUCLEOTIDE SEQUENCE</scope>
    <source>
        <strain evidence="2">Montdore</strain>
    </source>
</reference>
<protein>
    <submittedName>
        <fullName evidence="2">Uncharacterized protein</fullName>
    </submittedName>
</protein>
<evidence type="ECO:0000313" key="3">
    <source>
        <dbReference type="Proteomes" id="UP001412239"/>
    </source>
</evidence>
<organism evidence="2 3">
    <name type="scientific">Tuber aestivum</name>
    <name type="common">summer truffle</name>
    <dbReference type="NCBI Taxonomy" id="59557"/>
    <lineage>
        <taxon>Eukaryota</taxon>
        <taxon>Fungi</taxon>
        <taxon>Dikarya</taxon>
        <taxon>Ascomycota</taxon>
        <taxon>Pezizomycotina</taxon>
        <taxon>Pezizomycetes</taxon>
        <taxon>Pezizales</taxon>
        <taxon>Tuberaceae</taxon>
        <taxon>Tuber</taxon>
    </lineage>
</organism>
<dbReference type="EMBL" id="LN890981">
    <property type="protein sequence ID" value="CUS12902.1"/>
    <property type="molecule type" value="Genomic_DNA"/>
</dbReference>
<gene>
    <name evidence="2" type="ORF">GSTUAT00003022001</name>
</gene>